<comment type="caution">
    <text evidence="1">The sequence shown here is derived from an EMBL/GenBank/DDBJ whole genome shotgun (WGS) entry which is preliminary data.</text>
</comment>
<dbReference type="SUPFAM" id="SSF46785">
    <property type="entry name" value="Winged helix' DNA-binding domain"/>
    <property type="match status" value="1"/>
</dbReference>
<protein>
    <submittedName>
        <fullName evidence="1">Transcriptional regulator</fullName>
    </submittedName>
</protein>
<dbReference type="PANTHER" id="PTHR33221:SF15">
    <property type="entry name" value="HTH-TYPE TRANSCRIPTIONAL REGULATOR YWGB-RELATED"/>
    <property type="match status" value="1"/>
</dbReference>
<dbReference type="InterPro" id="IPR036388">
    <property type="entry name" value="WH-like_DNA-bd_sf"/>
</dbReference>
<dbReference type="OrthoDB" id="9800506at2"/>
<dbReference type="InterPro" id="IPR036390">
    <property type="entry name" value="WH_DNA-bd_sf"/>
</dbReference>
<sequence length="150" mass="16799">MRHDSRLSRMLHVLIHMDRHDGSITSDNIAKMLNTNPVVVRRTMAGLRNAGYVRSDKGHGGGWILARPLEEISLLDVHQALGRPEMFAIGIAIDHPDCLVEQSVNAALTDAFDAAEQMLLSRFAEVTLSDIARDFDLRFRNLTERPARTV</sequence>
<dbReference type="Gene3D" id="1.10.10.10">
    <property type="entry name" value="Winged helix-like DNA-binding domain superfamily/Winged helix DNA-binding domain"/>
    <property type="match status" value="1"/>
</dbReference>
<reference evidence="1 2" key="1">
    <citation type="submission" date="2018-02" db="EMBL/GenBank/DDBJ databases">
        <title>The draft genome of Phyllobacterium myrsinacearum DSM5892.</title>
        <authorList>
            <person name="Li L."/>
            <person name="Liu L."/>
            <person name="Zhang X."/>
            <person name="Wang T."/>
        </authorList>
    </citation>
    <scope>NUCLEOTIDE SEQUENCE [LARGE SCALE GENOMIC DNA]</scope>
    <source>
        <strain evidence="1 2">DSM 5892</strain>
    </source>
</reference>
<dbReference type="PANTHER" id="PTHR33221">
    <property type="entry name" value="WINGED HELIX-TURN-HELIX TRANSCRIPTIONAL REGULATOR, RRF2 FAMILY"/>
    <property type="match status" value="1"/>
</dbReference>
<dbReference type="FunFam" id="1.10.10.10:FF:000138">
    <property type="entry name" value="Rrf2 family transcriptional regulator"/>
    <property type="match status" value="1"/>
</dbReference>
<dbReference type="Proteomes" id="UP000238563">
    <property type="component" value="Unassembled WGS sequence"/>
</dbReference>
<accession>A0A2S9JHG9</accession>
<keyword evidence="2" id="KW-1185">Reference proteome</keyword>
<proteinExistence type="predicted"/>
<evidence type="ECO:0000313" key="2">
    <source>
        <dbReference type="Proteomes" id="UP000238563"/>
    </source>
</evidence>
<name>A0A2S9JHG9_9HYPH</name>
<evidence type="ECO:0000313" key="1">
    <source>
        <dbReference type="EMBL" id="PRD52420.1"/>
    </source>
</evidence>
<dbReference type="Pfam" id="PF02082">
    <property type="entry name" value="Rrf2"/>
    <property type="match status" value="1"/>
</dbReference>
<gene>
    <name evidence="1" type="ORF">C5750_16165</name>
</gene>
<dbReference type="AlphaFoldDB" id="A0A2S9JHG9"/>
<dbReference type="GO" id="GO:0005829">
    <property type="term" value="C:cytosol"/>
    <property type="evidence" value="ECO:0007669"/>
    <property type="project" value="TreeGrafter"/>
</dbReference>
<dbReference type="GO" id="GO:0003700">
    <property type="term" value="F:DNA-binding transcription factor activity"/>
    <property type="evidence" value="ECO:0007669"/>
    <property type="project" value="TreeGrafter"/>
</dbReference>
<dbReference type="RefSeq" id="WP_105734930.1">
    <property type="nucleotide sequence ID" value="NZ_PVBT01000004.1"/>
</dbReference>
<organism evidence="1 2">
    <name type="scientific">Phyllobacterium myrsinacearum</name>
    <dbReference type="NCBI Taxonomy" id="28101"/>
    <lineage>
        <taxon>Bacteria</taxon>
        <taxon>Pseudomonadati</taxon>
        <taxon>Pseudomonadota</taxon>
        <taxon>Alphaproteobacteria</taxon>
        <taxon>Hyphomicrobiales</taxon>
        <taxon>Phyllobacteriaceae</taxon>
        <taxon>Phyllobacterium</taxon>
    </lineage>
</organism>
<dbReference type="EMBL" id="PVBT01000004">
    <property type="protein sequence ID" value="PRD52420.1"/>
    <property type="molecule type" value="Genomic_DNA"/>
</dbReference>
<dbReference type="PROSITE" id="PS51197">
    <property type="entry name" value="HTH_RRF2_2"/>
    <property type="match status" value="1"/>
</dbReference>
<dbReference type="InterPro" id="IPR000944">
    <property type="entry name" value="Tscrpt_reg_Rrf2"/>
</dbReference>